<dbReference type="EMBL" id="OCND01000006">
    <property type="protein sequence ID" value="SOD55064.1"/>
    <property type="molecule type" value="Genomic_DNA"/>
</dbReference>
<evidence type="ECO:0000256" key="1">
    <source>
        <dbReference type="SAM" id="SignalP"/>
    </source>
</evidence>
<dbReference type="AlphaFoldDB" id="A0A286D8U6"/>
<evidence type="ECO:0000313" key="2">
    <source>
        <dbReference type="EMBL" id="SOD55064.1"/>
    </source>
</evidence>
<feature type="chain" id="PRO_5012425285" evidence="1">
    <location>
        <begin position="25"/>
        <end position="183"/>
    </location>
</feature>
<keyword evidence="1" id="KW-0732">Signal</keyword>
<protein>
    <submittedName>
        <fullName evidence="2">Uncharacterized protein</fullName>
    </submittedName>
</protein>
<dbReference type="PROSITE" id="PS51257">
    <property type="entry name" value="PROKAR_LIPOPROTEIN"/>
    <property type="match status" value="1"/>
</dbReference>
<dbReference type="Proteomes" id="UP000219374">
    <property type="component" value="Unassembled WGS sequence"/>
</dbReference>
<feature type="signal peptide" evidence="1">
    <location>
        <begin position="1"/>
        <end position="24"/>
    </location>
</feature>
<gene>
    <name evidence="2" type="ORF">SAMN06296416_10627</name>
</gene>
<keyword evidence="3" id="KW-1185">Reference proteome</keyword>
<organism evidence="2 3">
    <name type="scientific">Pseudoxanthomonas wuyuanensis</name>
    <dbReference type="NCBI Taxonomy" id="1073196"/>
    <lineage>
        <taxon>Bacteria</taxon>
        <taxon>Pseudomonadati</taxon>
        <taxon>Pseudomonadota</taxon>
        <taxon>Gammaproteobacteria</taxon>
        <taxon>Lysobacterales</taxon>
        <taxon>Lysobacteraceae</taxon>
        <taxon>Pseudoxanthomonas</taxon>
    </lineage>
</organism>
<sequence length="183" mass="18933">MKPAAIAIVLSCLLSSACDKPANAPITAAEASATAGDGAAAAVPAGNTGPVDEAGAAQVDRSIDEILGDHSRYRAVIESLQQAVAANDSAAVAALVDYPIDVEIDGRKTAVNDEEAFIADYDRIMTPAIAKAIADTRYTNVLVNWQGVMLGNGEVWINGICKGASNGCDDFDVKVITIQPTMR</sequence>
<proteinExistence type="predicted"/>
<reference evidence="2 3" key="1">
    <citation type="submission" date="2017-09" db="EMBL/GenBank/DDBJ databases">
        <authorList>
            <person name="Ehlers B."/>
            <person name="Leendertz F.H."/>
        </authorList>
    </citation>
    <scope>NUCLEOTIDE SEQUENCE [LARGE SCALE GENOMIC DNA]</scope>
    <source>
        <strain evidence="2 3">CGMCC 1.10978</strain>
    </source>
</reference>
<name>A0A286D8U6_9GAMM</name>
<dbReference type="OrthoDB" id="5455653at2"/>
<dbReference type="RefSeq" id="WP_097122340.1">
    <property type="nucleotide sequence ID" value="NZ_OCND01000006.1"/>
</dbReference>
<accession>A0A286D8U6</accession>
<evidence type="ECO:0000313" key="3">
    <source>
        <dbReference type="Proteomes" id="UP000219374"/>
    </source>
</evidence>